<evidence type="ECO:0000313" key="2">
    <source>
        <dbReference type="Proteomes" id="UP001500016"/>
    </source>
</evidence>
<dbReference type="Proteomes" id="UP001500016">
    <property type="component" value="Unassembled WGS sequence"/>
</dbReference>
<protein>
    <submittedName>
        <fullName evidence="1">Uncharacterized protein</fullName>
    </submittedName>
</protein>
<name>A0ABN2W762_9ACTN</name>
<sequence>MDADSSPGEWTDPRYADMVAEMEDHADMAEHGPRRRPERVWRGDWFPKCPCGGRPAFIYRKNGGERVLCCDCVTGC</sequence>
<evidence type="ECO:0000313" key="1">
    <source>
        <dbReference type="EMBL" id="GAA2084577.1"/>
    </source>
</evidence>
<accession>A0ABN2W762</accession>
<dbReference type="EMBL" id="BAAAPE010000012">
    <property type="protein sequence ID" value="GAA2084577.1"/>
    <property type="molecule type" value="Genomic_DNA"/>
</dbReference>
<proteinExistence type="predicted"/>
<organism evidence="1 2">
    <name type="scientific">Streptomyces albiaxialis</name>
    <dbReference type="NCBI Taxonomy" id="329523"/>
    <lineage>
        <taxon>Bacteria</taxon>
        <taxon>Bacillati</taxon>
        <taxon>Actinomycetota</taxon>
        <taxon>Actinomycetes</taxon>
        <taxon>Kitasatosporales</taxon>
        <taxon>Streptomycetaceae</taxon>
        <taxon>Streptomyces</taxon>
    </lineage>
</organism>
<keyword evidence="2" id="KW-1185">Reference proteome</keyword>
<comment type="caution">
    <text evidence="1">The sequence shown here is derived from an EMBL/GenBank/DDBJ whole genome shotgun (WGS) entry which is preliminary data.</text>
</comment>
<reference evidence="1 2" key="1">
    <citation type="journal article" date="2019" name="Int. J. Syst. Evol. Microbiol.">
        <title>The Global Catalogue of Microorganisms (GCM) 10K type strain sequencing project: providing services to taxonomists for standard genome sequencing and annotation.</title>
        <authorList>
            <consortium name="The Broad Institute Genomics Platform"/>
            <consortium name="The Broad Institute Genome Sequencing Center for Infectious Disease"/>
            <person name="Wu L."/>
            <person name="Ma J."/>
        </authorList>
    </citation>
    <scope>NUCLEOTIDE SEQUENCE [LARGE SCALE GENOMIC DNA]</scope>
    <source>
        <strain evidence="1 2">JCM 15478</strain>
    </source>
</reference>
<gene>
    <name evidence="1" type="ORF">GCM10009801_45840</name>
</gene>